<dbReference type="SMART" id="SM00563">
    <property type="entry name" value="PlsC"/>
    <property type="match status" value="1"/>
</dbReference>
<accession>F2N9I9</accession>
<dbReference type="PANTHER" id="PTHR10434">
    <property type="entry name" value="1-ACYL-SN-GLYCEROL-3-PHOSPHATE ACYLTRANSFERASE"/>
    <property type="match status" value="1"/>
</dbReference>
<proteinExistence type="predicted"/>
<organism evidence="4 5">
    <name type="scientific">Coriobacterium glomerans (strain ATCC 49209 / DSM 20642 / JCM 10262 / PW2)</name>
    <dbReference type="NCBI Taxonomy" id="700015"/>
    <lineage>
        <taxon>Bacteria</taxon>
        <taxon>Bacillati</taxon>
        <taxon>Actinomycetota</taxon>
        <taxon>Coriobacteriia</taxon>
        <taxon>Coriobacteriales</taxon>
        <taxon>Coriobacteriaceae</taxon>
        <taxon>Coriobacterium</taxon>
    </lineage>
</organism>
<evidence type="ECO:0000259" key="3">
    <source>
        <dbReference type="SMART" id="SM00563"/>
    </source>
</evidence>
<dbReference type="SUPFAM" id="SSF69593">
    <property type="entry name" value="Glycerol-3-phosphate (1)-acyltransferase"/>
    <property type="match status" value="1"/>
</dbReference>
<name>F2N9I9_CORGP</name>
<dbReference type="OrthoDB" id="3210041at2"/>
<evidence type="ECO:0000256" key="1">
    <source>
        <dbReference type="ARBA" id="ARBA00022679"/>
    </source>
</evidence>
<protein>
    <submittedName>
        <fullName evidence="4">1-acyl-sn-glycerol-3-phosphate acyltransferase</fullName>
        <ecNumber evidence="4">2.3.1.51</ecNumber>
    </submittedName>
</protein>
<gene>
    <name evidence="4" type="ordered locus">Corgl_0907</name>
</gene>
<dbReference type="Proteomes" id="UP000006851">
    <property type="component" value="Chromosome"/>
</dbReference>
<dbReference type="GO" id="GO:0003841">
    <property type="term" value="F:1-acylglycerol-3-phosphate O-acyltransferase activity"/>
    <property type="evidence" value="ECO:0007669"/>
    <property type="project" value="UniProtKB-EC"/>
</dbReference>
<dbReference type="HOGENOM" id="CLU_027938_4_5_11"/>
<dbReference type="KEGG" id="cgo:Corgl_0907"/>
<sequence length="241" mass="27172">MGAAKSADRYFECGMRAFPLPIRILSDLVFGILYIFSKLLWRWRVENADELVSSDATGSVVICNHTSMAEVVVICAHVWRSGRRVRPLYKSEWDAVGIVRWLFSRVGGGIPIERGTADLKALRRAQRALARGEDVLIFPEGTRIRDEGRPVRIHGGFALLAQMAKAEIAPMAVCGFRDITPAGKHVPRPRKTWVRCGSRIDPAAAPANLRRRERLAWVEDESVSRMYAVRDELRREHPGRS</sequence>
<dbReference type="Pfam" id="PF01553">
    <property type="entry name" value="Acyltransferase"/>
    <property type="match status" value="1"/>
</dbReference>
<dbReference type="EC" id="2.3.1.51" evidence="4"/>
<keyword evidence="1 4" id="KW-0808">Transferase</keyword>
<reference evidence="5" key="1">
    <citation type="journal article" date="2013" name="Stand. Genomic Sci.">
        <title>Complete genome sequence of Coriobacterium glomerans type strain (PW2(T)) from the midgut of Pyrrhocoris apterus L. (red soldier bug).</title>
        <authorList>
            <person name="Stackebrandt E."/>
            <person name="Zeytun A."/>
            <person name="Lapidus A."/>
            <person name="Nolan M."/>
            <person name="Lucas S."/>
            <person name="Hammon N."/>
            <person name="Deshpande S."/>
            <person name="Cheng J.F."/>
            <person name="Tapia R."/>
            <person name="Goodwin L.A."/>
            <person name="Pitluck S."/>
            <person name="Liolios K."/>
            <person name="Pagani I."/>
            <person name="Ivanova N."/>
            <person name="Mavromatis K."/>
            <person name="Mikhailova N."/>
            <person name="Huntemann M."/>
            <person name="Pati A."/>
            <person name="Chen A."/>
            <person name="Palaniappan K."/>
            <person name="Chang Y.J."/>
            <person name="Land M."/>
            <person name="Hauser L."/>
            <person name="Rohde M."/>
            <person name="Pukall R."/>
            <person name="Goker M."/>
            <person name="Detter J.C."/>
            <person name="Woyke T."/>
            <person name="Bristow J."/>
            <person name="Eisen J.A."/>
            <person name="Markowitz V."/>
            <person name="Hugenholtz P."/>
            <person name="Kyrpides N.C."/>
            <person name="Klenk H.P."/>
        </authorList>
    </citation>
    <scope>NUCLEOTIDE SEQUENCE</scope>
    <source>
        <strain evidence="5">ATCC 49209 / DSM 20642 / JCM 10262 / PW2</strain>
    </source>
</reference>
<keyword evidence="2 4" id="KW-0012">Acyltransferase</keyword>
<dbReference type="EMBL" id="CP002628">
    <property type="protein sequence ID" value="AEB07018.1"/>
    <property type="molecule type" value="Genomic_DNA"/>
</dbReference>
<dbReference type="PANTHER" id="PTHR10434:SF11">
    <property type="entry name" value="1-ACYL-SN-GLYCEROL-3-PHOSPHATE ACYLTRANSFERASE"/>
    <property type="match status" value="1"/>
</dbReference>
<dbReference type="RefSeq" id="WP_013708761.1">
    <property type="nucleotide sequence ID" value="NC_015389.1"/>
</dbReference>
<dbReference type="eggNOG" id="COG0204">
    <property type="taxonomic scope" value="Bacteria"/>
</dbReference>
<dbReference type="STRING" id="700015.Corgl_0907"/>
<evidence type="ECO:0000313" key="5">
    <source>
        <dbReference type="Proteomes" id="UP000006851"/>
    </source>
</evidence>
<evidence type="ECO:0000256" key="2">
    <source>
        <dbReference type="ARBA" id="ARBA00023315"/>
    </source>
</evidence>
<dbReference type="GO" id="GO:0006654">
    <property type="term" value="P:phosphatidic acid biosynthetic process"/>
    <property type="evidence" value="ECO:0007669"/>
    <property type="project" value="TreeGrafter"/>
</dbReference>
<feature type="domain" description="Phospholipid/glycerol acyltransferase" evidence="3">
    <location>
        <begin position="59"/>
        <end position="176"/>
    </location>
</feature>
<evidence type="ECO:0000313" key="4">
    <source>
        <dbReference type="EMBL" id="AEB07018.1"/>
    </source>
</evidence>
<keyword evidence="5" id="KW-1185">Reference proteome</keyword>
<dbReference type="AlphaFoldDB" id="F2N9I9"/>
<dbReference type="InterPro" id="IPR002123">
    <property type="entry name" value="Plipid/glycerol_acylTrfase"/>
</dbReference>
<dbReference type="CDD" id="cd07989">
    <property type="entry name" value="LPLAT_AGPAT-like"/>
    <property type="match status" value="1"/>
</dbReference>